<protein>
    <submittedName>
        <fullName evidence="2">Insulinase (Peptidase family M16)</fullName>
    </submittedName>
</protein>
<evidence type="ECO:0000313" key="2">
    <source>
        <dbReference type="EMBL" id="SHG88693.1"/>
    </source>
</evidence>
<sequence>MAHQEQLSNGLNVVSFKQAAEDYGAVFVVPTPAVDSSGIAHLVEHLVFRTSDRYPARQTLFAANSLLPLKMNASSHNGFSYFYAVSPSKSVLIQAIDYLLAGLQQCEYSDDDIRRERDGVIARELAMYEATADYQQQMAVWRGDRSPDCYHHWGGYCDTISQLKANDVADYKAQYYQASRITLLLSGVTKDELLTASHSPFYTSSACYTPRQHRFTAQTLEDDCIFSWWLPECYLDGLLSAKTRLKALLNKYNMQVIVEDSPNYQQKFVFRMIGRPGQLMAAQQALIDEIKFLRIVPKQHLFFESKYPESINSLLAWYHGQQPLNRKVVALTQALSVTPTITSLKPLPKPIVRLVSRTEPQHAKCELVQAALAHTSPVLPDKLPSRVATLAEQRQTGQTFLCNQHDWIYWLSLEIPGQSAADIARSLLENEQFWLPRMSGQCYAMGVKLEGTTLICYGVMDDEPHRREQEIQRLFNTLNAND</sequence>
<reference evidence="3" key="1">
    <citation type="submission" date="2016-11" db="EMBL/GenBank/DDBJ databases">
        <authorList>
            <person name="Varghese N."/>
            <person name="Submissions S."/>
        </authorList>
    </citation>
    <scope>NUCLEOTIDE SEQUENCE [LARGE SCALE GENOMIC DNA]</scope>
    <source>
        <strain evidence="3">CGMCC 1.8995</strain>
    </source>
</reference>
<organism evidence="2 3">
    <name type="scientific">Marisediminitalea aggregata</name>
    <dbReference type="NCBI Taxonomy" id="634436"/>
    <lineage>
        <taxon>Bacteria</taxon>
        <taxon>Pseudomonadati</taxon>
        <taxon>Pseudomonadota</taxon>
        <taxon>Gammaproteobacteria</taxon>
        <taxon>Alteromonadales</taxon>
        <taxon>Alteromonadaceae</taxon>
        <taxon>Marisediminitalea</taxon>
    </lineage>
</organism>
<dbReference type="InterPro" id="IPR011249">
    <property type="entry name" value="Metalloenz_LuxS/M16"/>
</dbReference>
<proteinExistence type="predicted"/>
<dbReference type="STRING" id="634436.SAMN05216361_3228"/>
<name>A0A1M5NIB2_9ALTE</name>
<dbReference type="AlphaFoldDB" id="A0A1M5NIB2"/>
<dbReference type="RefSeq" id="WP_073324194.1">
    <property type="nucleotide sequence ID" value="NZ_FQWD01000005.1"/>
</dbReference>
<keyword evidence="3" id="KW-1185">Reference proteome</keyword>
<evidence type="ECO:0000259" key="1">
    <source>
        <dbReference type="Pfam" id="PF00675"/>
    </source>
</evidence>
<dbReference type="OrthoDB" id="9762027at2"/>
<dbReference type="Gene3D" id="3.30.830.10">
    <property type="entry name" value="Metalloenzyme, LuxS/M16 peptidase-like"/>
    <property type="match status" value="1"/>
</dbReference>
<dbReference type="EMBL" id="FQWD01000005">
    <property type="protein sequence ID" value="SHG88693.1"/>
    <property type="molecule type" value="Genomic_DNA"/>
</dbReference>
<dbReference type="SUPFAM" id="SSF63411">
    <property type="entry name" value="LuxS/MPP-like metallohydrolase"/>
    <property type="match status" value="1"/>
</dbReference>
<feature type="domain" description="Peptidase M16 N-terminal" evidence="1">
    <location>
        <begin position="35"/>
        <end position="132"/>
    </location>
</feature>
<dbReference type="InterPro" id="IPR011765">
    <property type="entry name" value="Pept_M16_N"/>
</dbReference>
<evidence type="ECO:0000313" key="3">
    <source>
        <dbReference type="Proteomes" id="UP000184520"/>
    </source>
</evidence>
<dbReference type="GO" id="GO:0046872">
    <property type="term" value="F:metal ion binding"/>
    <property type="evidence" value="ECO:0007669"/>
    <property type="project" value="InterPro"/>
</dbReference>
<dbReference type="Proteomes" id="UP000184520">
    <property type="component" value="Unassembled WGS sequence"/>
</dbReference>
<dbReference type="Pfam" id="PF00675">
    <property type="entry name" value="Peptidase_M16"/>
    <property type="match status" value="1"/>
</dbReference>
<gene>
    <name evidence="2" type="ORF">SAMN05216361_3228</name>
</gene>
<accession>A0A1M5NIB2</accession>